<evidence type="ECO:0000313" key="3">
    <source>
        <dbReference type="EMBL" id="KAF0764076.1"/>
    </source>
</evidence>
<protein>
    <recommendedName>
        <fullName evidence="2">Fibronectin type-III domain-containing protein</fullName>
    </recommendedName>
</protein>
<dbReference type="SUPFAM" id="SSF49265">
    <property type="entry name" value="Fibronectin type III"/>
    <property type="match status" value="1"/>
</dbReference>
<dbReference type="InterPro" id="IPR013783">
    <property type="entry name" value="Ig-like_fold"/>
</dbReference>
<dbReference type="Gene3D" id="2.60.40.10">
    <property type="entry name" value="Immunoglobulins"/>
    <property type="match status" value="2"/>
</dbReference>
<dbReference type="Proteomes" id="UP000469452">
    <property type="component" value="Unassembled WGS sequence"/>
</dbReference>
<evidence type="ECO:0000313" key="4">
    <source>
        <dbReference type="Proteomes" id="UP000469452"/>
    </source>
</evidence>
<comment type="caution">
    <text evidence="3">The sequence shown here is derived from an EMBL/GenBank/DDBJ whole genome shotgun (WGS) entry which is preliminary data.</text>
</comment>
<sequence length="258" mass="27961">MYLVSIVNSTSTTVLYPSAKTSWVGGFLANSNYALVVQAANDAFNPIRYGASSPVLSFTTGNPSMNGPATSLRVVASTGGLLSMAWSDPVDTGGVPIQRYRVKWIDGRGIVQTGETLTPNYIIYQLWSNTSYTVQVQCNNGVPNALTQGWGPYSPAQSFQTSDASLPSAPVQLLPSPVRSGGSVTMTWTPPDDTGGINISRYFVLMKLWNETNFYLSPNQFQVEPTRYTVSGLYAQTAYNFRVLAQNTMGHVLLPGLF</sequence>
<dbReference type="AlphaFoldDB" id="A0A6A5ARL3"/>
<dbReference type="InterPro" id="IPR003961">
    <property type="entry name" value="FN3_dom"/>
</dbReference>
<dbReference type="Pfam" id="PF00041">
    <property type="entry name" value="fn3"/>
    <property type="match status" value="2"/>
</dbReference>
<feature type="domain" description="Fibronectin type-III" evidence="2">
    <location>
        <begin position="169"/>
        <end position="258"/>
    </location>
</feature>
<dbReference type="CDD" id="cd00063">
    <property type="entry name" value="FN3"/>
    <property type="match status" value="2"/>
</dbReference>
<reference evidence="3 4" key="1">
    <citation type="submission" date="2019-06" db="EMBL/GenBank/DDBJ databases">
        <title>Genomics analysis of Aphanomyces spp. identifies a new class of oomycete effector associated with host adaptation.</title>
        <authorList>
            <person name="Gaulin E."/>
        </authorList>
    </citation>
    <scope>NUCLEOTIDE SEQUENCE [LARGE SCALE GENOMIC DNA]</scope>
    <source>
        <strain evidence="3 4">E</strain>
    </source>
</reference>
<dbReference type="SMART" id="SM00060">
    <property type="entry name" value="FN3"/>
    <property type="match status" value="2"/>
</dbReference>
<dbReference type="InterPro" id="IPR050964">
    <property type="entry name" value="Striated_Muscle_Regulatory"/>
</dbReference>
<feature type="domain" description="Fibronectin type-III" evidence="2">
    <location>
        <begin position="68"/>
        <end position="164"/>
    </location>
</feature>
<dbReference type="PANTHER" id="PTHR13817:SF73">
    <property type="entry name" value="FIBRONECTIN TYPE-III DOMAIN-CONTAINING PROTEIN"/>
    <property type="match status" value="1"/>
</dbReference>
<dbReference type="PANTHER" id="PTHR13817">
    <property type="entry name" value="TITIN"/>
    <property type="match status" value="1"/>
</dbReference>
<evidence type="ECO:0000259" key="2">
    <source>
        <dbReference type="PROSITE" id="PS50853"/>
    </source>
</evidence>
<dbReference type="EMBL" id="VJMI01007353">
    <property type="protein sequence ID" value="KAF0764076.1"/>
    <property type="molecule type" value="Genomic_DNA"/>
</dbReference>
<accession>A0A6A5ARL3</accession>
<gene>
    <name evidence="3" type="ORF">AaE_003121</name>
</gene>
<dbReference type="InterPro" id="IPR036116">
    <property type="entry name" value="FN3_sf"/>
</dbReference>
<name>A0A6A5ARL3_APHAT</name>
<evidence type="ECO:0000256" key="1">
    <source>
        <dbReference type="ARBA" id="ARBA00022737"/>
    </source>
</evidence>
<proteinExistence type="predicted"/>
<keyword evidence="1" id="KW-0677">Repeat</keyword>
<feature type="non-terminal residue" evidence="3">
    <location>
        <position position="258"/>
    </location>
</feature>
<organism evidence="3 4">
    <name type="scientific">Aphanomyces astaci</name>
    <name type="common">Crayfish plague agent</name>
    <dbReference type="NCBI Taxonomy" id="112090"/>
    <lineage>
        <taxon>Eukaryota</taxon>
        <taxon>Sar</taxon>
        <taxon>Stramenopiles</taxon>
        <taxon>Oomycota</taxon>
        <taxon>Saprolegniomycetes</taxon>
        <taxon>Saprolegniales</taxon>
        <taxon>Verrucalvaceae</taxon>
        <taxon>Aphanomyces</taxon>
    </lineage>
</organism>
<dbReference type="PROSITE" id="PS50853">
    <property type="entry name" value="FN3"/>
    <property type="match status" value="2"/>
</dbReference>